<feature type="transmembrane region" description="Helical" evidence="1">
    <location>
        <begin position="139"/>
        <end position="158"/>
    </location>
</feature>
<feature type="transmembrane region" description="Helical" evidence="1">
    <location>
        <begin position="110"/>
        <end position="127"/>
    </location>
</feature>
<feature type="transmembrane region" description="Helical" evidence="1">
    <location>
        <begin position="200"/>
        <end position="220"/>
    </location>
</feature>
<dbReference type="AlphaFoldDB" id="I6U2R8"/>
<sequence length="312" mass="34896">MNHSLSSSQPSAMPKSLLGRFLKFLRHPQYTVNVATEHQGIIDVLRLYALTLLIVLPLGILSARIATNLQSTNAIEDLARTVPIWEIIMLAVVLAPLWEEAAFRLPLRYTPINLAIPFSLGMMLVFLSLIDHQVLPAEAALPLLVGIIVLGMLLRFWLKQRNAKTIHTIYEKWIGWLFYGLALAFGLIHIGNFTSLSGQAWLLTPILVLPQTVIGVFLGFIRLRYGFWWAVFTHGFHNACAITPLLLMRLGSENLLQGLSGDGKANSLTGTDYVLVLLMIVFLLGGLLLCLITVWRLIAEWRTEQQQAQLNP</sequence>
<keyword evidence="1" id="KW-0812">Transmembrane</keyword>
<name>I6U2R8_9CYAN</name>
<feature type="transmembrane region" description="Helical" evidence="1">
    <location>
        <begin position="170"/>
        <end position="188"/>
    </location>
</feature>
<accession>I6U2R8</accession>
<organism evidence="2">
    <name type="scientific">Acaryochloris sp. HICR111A</name>
    <dbReference type="NCBI Taxonomy" id="576912"/>
    <lineage>
        <taxon>Bacteria</taxon>
        <taxon>Bacillati</taxon>
        <taxon>Cyanobacteriota</taxon>
        <taxon>Cyanophyceae</taxon>
        <taxon>Acaryochloridales</taxon>
        <taxon>Acaryochloridaceae</taxon>
        <taxon>Acaryochloris</taxon>
    </lineage>
</organism>
<protein>
    <recommendedName>
        <fullName evidence="3">Abortive infection protein</fullName>
    </recommendedName>
</protein>
<evidence type="ECO:0000256" key="1">
    <source>
        <dbReference type="SAM" id="Phobius"/>
    </source>
</evidence>
<keyword evidence="1" id="KW-1133">Transmembrane helix</keyword>
<reference evidence="2" key="1">
    <citation type="journal article" date="2012" name="ISME J.">
        <title>Dinitrogen fixation in a unicellular chlorophyll d-containing cyanobacterium.</title>
        <authorList>
            <person name="Pfreundt U."/>
            <person name="Stal L.J."/>
            <person name="Voss B."/>
            <person name="Hess W.R."/>
        </authorList>
    </citation>
    <scope>NUCLEOTIDE SEQUENCE</scope>
    <source>
        <strain evidence="2">HICR111A</strain>
    </source>
</reference>
<proteinExistence type="predicted"/>
<feature type="transmembrane region" description="Helical" evidence="1">
    <location>
        <begin position="273"/>
        <end position="298"/>
    </location>
</feature>
<feature type="transmembrane region" description="Helical" evidence="1">
    <location>
        <begin position="78"/>
        <end position="98"/>
    </location>
</feature>
<dbReference type="EMBL" id="JN585763">
    <property type="protein sequence ID" value="AFM92588.1"/>
    <property type="molecule type" value="Genomic_DNA"/>
</dbReference>
<feature type="transmembrane region" description="Helical" evidence="1">
    <location>
        <begin position="47"/>
        <end position="66"/>
    </location>
</feature>
<evidence type="ECO:0008006" key="3">
    <source>
        <dbReference type="Google" id="ProtNLM"/>
    </source>
</evidence>
<feature type="transmembrane region" description="Helical" evidence="1">
    <location>
        <begin position="227"/>
        <end position="247"/>
    </location>
</feature>
<keyword evidence="1" id="KW-0472">Membrane</keyword>
<evidence type="ECO:0000313" key="2">
    <source>
        <dbReference type="EMBL" id="AFM92588.1"/>
    </source>
</evidence>